<evidence type="ECO:0000313" key="2">
    <source>
        <dbReference type="RefSeq" id="XP_052738584.1"/>
    </source>
</evidence>
<gene>
    <name evidence="2" type="primary">LOC128198267</name>
</gene>
<organism evidence="1 2">
    <name type="scientific">Bicyclus anynana</name>
    <name type="common">Squinting bush brown butterfly</name>
    <dbReference type="NCBI Taxonomy" id="110368"/>
    <lineage>
        <taxon>Eukaryota</taxon>
        <taxon>Metazoa</taxon>
        <taxon>Ecdysozoa</taxon>
        <taxon>Arthropoda</taxon>
        <taxon>Hexapoda</taxon>
        <taxon>Insecta</taxon>
        <taxon>Pterygota</taxon>
        <taxon>Neoptera</taxon>
        <taxon>Endopterygota</taxon>
        <taxon>Lepidoptera</taxon>
        <taxon>Glossata</taxon>
        <taxon>Ditrysia</taxon>
        <taxon>Papilionoidea</taxon>
        <taxon>Nymphalidae</taxon>
        <taxon>Satyrinae</taxon>
        <taxon>Satyrini</taxon>
        <taxon>Mycalesina</taxon>
        <taxon>Bicyclus</taxon>
    </lineage>
</organism>
<dbReference type="GeneID" id="128198267"/>
<protein>
    <submittedName>
        <fullName evidence="2">Uncharacterized protein LOC128198267</fullName>
    </submittedName>
</protein>
<dbReference type="Proteomes" id="UP001652582">
    <property type="component" value="Chromosome 7"/>
</dbReference>
<name>A0ABM3LHM9_BICAN</name>
<proteinExistence type="predicted"/>
<dbReference type="RefSeq" id="XP_052738584.1">
    <property type="nucleotide sequence ID" value="XM_052882624.1"/>
</dbReference>
<accession>A0ABM3LHM9</accession>
<evidence type="ECO:0000313" key="1">
    <source>
        <dbReference type="Proteomes" id="UP001652582"/>
    </source>
</evidence>
<reference evidence="2" key="1">
    <citation type="submission" date="2025-08" db="UniProtKB">
        <authorList>
            <consortium name="RefSeq"/>
        </authorList>
    </citation>
    <scope>IDENTIFICATION</scope>
</reference>
<sequence length="165" mass="18979">MSLKIQLYFTLTFISFAYSENIIIKLKTKQLIDSIISDTSVKYLTKLAQVFAKKAAETFIKEIKNREHLLDDSLRINSYSFLKKKPVHKIISTTTKRSATVEERLTEDEAYKLLDKPYPDGDNLGWHSQEKILDDEDTETKAIPVYGVMKVNGIYVRRLLGVGMI</sequence>
<keyword evidence="1" id="KW-1185">Reference proteome</keyword>